<feature type="compositionally biased region" description="Low complexity" evidence="1">
    <location>
        <begin position="28"/>
        <end position="41"/>
    </location>
</feature>
<dbReference type="GO" id="GO:0005078">
    <property type="term" value="F:MAP-kinase scaffold activity"/>
    <property type="evidence" value="ECO:0007669"/>
    <property type="project" value="TreeGrafter"/>
</dbReference>
<dbReference type="GO" id="GO:0005826">
    <property type="term" value="C:actomyosin contractile ring"/>
    <property type="evidence" value="ECO:0007669"/>
    <property type="project" value="TreeGrafter"/>
</dbReference>
<name>A0A292PYA2_9PEZI</name>
<dbReference type="SMART" id="SM00555">
    <property type="entry name" value="GIT"/>
    <property type="match status" value="2"/>
</dbReference>
<dbReference type="Pfam" id="PF08518">
    <property type="entry name" value="GIT_SHD"/>
    <property type="match status" value="2"/>
</dbReference>
<dbReference type="EMBL" id="LN890989">
    <property type="protein sequence ID" value="CUS12546.1"/>
    <property type="molecule type" value="Genomic_DNA"/>
</dbReference>
<dbReference type="SUPFAM" id="SSF81383">
    <property type="entry name" value="F-box domain"/>
    <property type="match status" value="1"/>
</dbReference>
<evidence type="ECO:0000259" key="2">
    <source>
        <dbReference type="PROSITE" id="PS50181"/>
    </source>
</evidence>
<dbReference type="InterPro" id="IPR039892">
    <property type="entry name" value="Spa2/Sph1"/>
</dbReference>
<dbReference type="Proteomes" id="UP001412239">
    <property type="component" value="Unassembled WGS sequence"/>
</dbReference>
<proteinExistence type="predicted"/>
<feature type="domain" description="F-box" evidence="2">
    <location>
        <begin position="76"/>
        <end position="122"/>
    </location>
</feature>
<dbReference type="InterPro" id="IPR013724">
    <property type="entry name" value="GIT_SHD"/>
</dbReference>
<sequence length="587" mass="65183">MERIVRKIGSLSFLINRPRARGPPPAPTAAEPTAAPAQGARSASTALLSQPAPRKSKAPVSPPPWLPPAPPGPPGTGPITELPTEILLQIFGHLHAARDVGVATRVCRRWYLTALEILYREVEIGRFGLDSVAEQRLFVQVARHTFQLKLLRNPELCVIVKALTLRSQSFVNSAYVFPAQPLTNLTSLQELTWLAVDLVLDLCHSLQRPLYGLVEGLRLPRSIRKLHIGLRYYINAERGFGRISGEDLRGRLPHLEEFRYSRIRLWSELVDKQELVREEAQGRIVAVDDDAAGESDKLGEVDKSPVLFQAIITNLSPLTTLKTLTLDCPLNPASFTYTLTSTLQQETRVNFLTINSFLFPPNSTPPFGPLDREVSQSALRSRDKLLRLSTIQLHELSTDVSDEAARRIATTSCGNASDMPPCLPNVPTFHSRRNQAREKLATLRTGRFATLLTDVIIEIRARYPRICTLREFVSAPEFPGSEKCGGRRAHKYVTERIYETLEDAGLLNVACLKARMGDGDSEWVRVDVWRGDTGRVEIASLVPEGSAKVLNEGIKATYSHGSVESVRRGVLEELGGGRWRVTEALEL</sequence>
<reference evidence="3" key="1">
    <citation type="submission" date="2015-10" db="EMBL/GenBank/DDBJ databases">
        <authorList>
            <person name="Regsiter A."/>
            <person name="william w."/>
        </authorList>
    </citation>
    <scope>NUCLEOTIDE SEQUENCE</scope>
    <source>
        <strain evidence="3">Montdore</strain>
    </source>
</reference>
<dbReference type="InterPro" id="IPR036047">
    <property type="entry name" value="F-box-like_dom_sf"/>
</dbReference>
<protein>
    <recommendedName>
        <fullName evidence="2">F-box domain-containing protein</fullName>
    </recommendedName>
</protein>
<feature type="compositionally biased region" description="Pro residues" evidence="1">
    <location>
        <begin position="60"/>
        <end position="76"/>
    </location>
</feature>
<organism evidence="3 4">
    <name type="scientific">Tuber aestivum</name>
    <name type="common">summer truffle</name>
    <dbReference type="NCBI Taxonomy" id="59557"/>
    <lineage>
        <taxon>Eukaryota</taxon>
        <taxon>Fungi</taxon>
        <taxon>Dikarya</taxon>
        <taxon>Ascomycota</taxon>
        <taxon>Pezizomycotina</taxon>
        <taxon>Pezizomycetes</taxon>
        <taxon>Pezizales</taxon>
        <taxon>Tuberaceae</taxon>
        <taxon>Tuber</taxon>
    </lineage>
</organism>
<accession>A0A292PYA2</accession>
<feature type="region of interest" description="Disordered" evidence="1">
    <location>
        <begin position="16"/>
        <end position="79"/>
    </location>
</feature>
<dbReference type="GO" id="GO:1902716">
    <property type="term" value="C:cell cortex of growing cell tip"/>
    <property type="evidence" value="ECO:0007669"/>
    <property type="project" value="TreeGrafter"/>
</dbReference>
<dbReference type="PANTHER" id="PTHR21601">
    <property type="entry name" value="SPA2 PROTEIN"/>
    <property type="match status" value="1"/>
</dbReference>
<evidence type="ECO:0000313" key="4">
    <source>
        <dbReference type="Proteomes" id="UP001412239"/>
    </source>
</evidence>
<dbReference type="Pfam" id="PF12937">
    <property type="entry name" value="F-box-like"/>
    <property type="match status" value="1"/>
</dbReference>
<evidence type="ECO:0000256" key="1">
    <source>
        <dbReference type="SAM" id="MobiDB-lite"/>
    </source>
</evidence>
<dbReference type="PROSITE" id="PS50181">
    <property type="entry name" value="FBOX"/>
    <property type="match status" value="1"/>
</dbReference>
<gene>
    <name evidence="3" type="ORF">GSTUAT00003380001</name>
</gene>
<dbReference type="CDD" id="cd09917">
    <property type="entry name" value="F-box_SF"/>
    <property type="match status" value="1"/>
</dbReference>
<dbReference type="PANTHER" id="PTHR21601:SF0">
    <property type="entry name" value="PROTEIN SPA2-RELATED"/>
    <property type="match status" value="1"/>
</dbReference>
<dbReference type="Gene3D" id="1.20.1280.50">
    <property type="match status" value="1"/>
</dbReference>
<dbReference type="InterPro" id="IPR001810">
    <property type="entry name" value="F-box_dom"/>
</dbReference>
<evidence type="ECO:0000313" key="3">
    <source>
        <dbReference type="EMBL" id="CUS12546.1"/>
    </source>
</evidence>
<keyword evidence="4" id="KW-1185">Reference proteome</keyword>
<dbReference type="AlphaFoldDB" id="A0A292PYA2"/>